<dbReference type="AlphaFoldDB" id="Q6N6B3"/>
<evidence type="ECO:0000313" key="2">
    <source>
        <dbReference type="EMBL" id="CAE28146.1"/>
    </source>
</evidence>
<dbReference type="HOGENOM" id="CLU_2036211_0_0_5"/>
<keyword evidence="1" id="KW-0812">Transmembrane</keyword>
<keyword evidence="1" id="KW-0472">Membrane</keyword>
<proteinExistence type="predicted"/>
<reference evidence="2" key="1">
    <citation type="journal article" date="2004" name="Nat. Biotechnol.">
        <title>Complete genome sequence of the metabolically versatile photosynthetic bacterium Rhodopseudomonas palustris.</title>
        <authorList>
            <person name="Larimer F.W."/>
            <person name="Chain P."/>
            <person name="Hauser L."/>
            <person name="Lamerdin J."/>
            <person name="Malfatti S."/>
            <person name="Do L."/>
            <person name="Land M.L."/>
            <person name="Pelletier D.A."/>
            <person name="Beatty J.T."/>
            <person name="Lang A.S."/>
            <person name="Tabita F.R."/>
            <person name="Gibson J.L."/>
            <person name="Hanson T.E."/>
            <person name="Bobst C."/>
            <person name="Torres J.L."/>
            <person name="Peres C."/>
            <person name="Harrison F.H."/>
            <person name="Gibson J."/>
            <person name="Harwood C.S."/>
        </authorList>
    </citation>
    <scope>NUCLEOTIDE SEQUENCE [LARGE SCALE GENOMIC DNA]</scope>
    <source>
        <strain evidence="2">CGA009</strain>
    </source>
</reference>
<evidence type="ECO:0000256" key="1">
    <source>
        <dbReference type="SAM" id="Phobius"/>
    </source>
</evidence>
<accession>Q6N6B3</accession>
<keyword evidence="1" id="KW-1133">Transmembrane helix</keyword>
<dbReference type="eggNOG" id="ENOG50314XU">
    <property type="taxonomic scope" value="Bacteria"/>
</dbReference>
<sequence>MRSRSLRRPSRGPWNSLPQKTPVVIDQASTVRFLAQDRPCRDFPACVRPQIAHNAAMSNQAPERMSFSGLLGWATKPPQAYLVYAICVVLVGGVSFYVGTLKPKHTPGLPPAPAATAPQSK</sequence>
<feature type="transmembrane region" description="Helical" evidence="1">
    <location>
        <begin position="81"/>
        <end position="99"/>
    </location>
</feature>
<gene>
    <name evidence="2" type="ordered locus">RPA2705</name>
</gene>
<name>Q6N6B3_RHOPA</name>
<dbReference type="EMBL" id="BX572601">
    <property type="protein sequence ID" value="CAE28146.1"/>
    <property type="molecule type" value="Genomic_DNA"/>
</dbReference>
<protein>
    <submittedName>
        <fullName evidence="2">Uncharacterized protein</fullName>
    </submittedName>
</protein>
<organism evidence="2">
    <name type="scientific">Rhodopseudomonas palustris (strain ATCC BAA-98 / CGA009)</name>
    <dbReference type="NCBI Taxonomy" id="258594"/>
    <lineage>
        <taxon>Bacteria</taxon>
        <taxon>Pseudomonadati</taxon>
        <taxon>Pseudomonadota</taxon>
        <taxon>Alphaproteobacteria</taxon>
        <taxon>Hyphomicrobiales</taxon>
        <taxon>Nitrobacteraceae</taxon>
        <taxon>Rhodopseudomonas</taxon>
    </lineage>
</organism>